<dbReference type="Gene3D" id="2.60.40.10">
    <property type="entry name" value="Immunoglobulins"/>
    <property type="match status" value="1"/>
</dbReference>
<protein>
    <recommendedName>
        <fullName evidence="1">Fibronectin type-III domain-containing protein</fullName>
    </recommendedName>
</protein>
<name>A0A8B9Q7J0_APTOW</name>
<organism evidence="2 3">
    <name type="scientific">Apteryx owenii</name>
    <name type="common">Little spotted kiwi</name>
    <dbReference type="NCBI Taxonomy" id="8824"/>
    <lineage>
        <taxon>Eukaryota</taxon>
        <taxon>Metazoa</taxon>
        <taxon>Chordata</taxon>
        <taxon>Craniata</taxon>
        <taxon>Vertebrata</taxon>
        <taxon>Euteleostomi</taxon>
        <taxon>Archelosauria</taxon>
        <taxon>Archosauria</taxon>
        <taxon>Dinosauria</taxon>
        <taxon>Saurischia</taxon>
        <taxon>Theropoda</taxon>
        <taxon>Coelurosauria</taxon>
        <taxon>Aves</taxon>
        <taxon>Palaeognathae</taxon>
        <taxon>Apterygiformes</taxon>
        <taxon>Apterygidae</taxon>
        <taxon>Apteryx</taxon>
    </lineage>
</organism>
<dbReference type="CDD" id="cd00063">
    <property type="entry name" value="FN3"/>
    <property type="match status" value="1"/>
</dbReference>
<feature type="domain" description="Fibronectin type-III" evidence="1">
    <location>
        <begin position="6"/>
        <end position="101"/>
    </location>
</feature>
<reference evidence="2" key="1">
    <citation type="submission" date="2025-08" db="UniProtKB">
        <authorList>
            <consortium name="Ensembl"/>
        </authorList>
    </citation>
    <scope>IDENTIFICATION</scope>
</reference>
<dbReference type="Pfam" id="PF00041">
    <property type="entry name" value="fn3"/>
    <property type="match status" value="1"/>
</dbReference>
<reference evidence="2" key="2">
    <citation type="submission" date="2025-09" db="UniProtKB">
        <authorList>
            <consortium name="Ensembl"/>
        </authorList>
    </citation>
    <scope>IDENTIFICATION</scope>
</reference>
<evidence type="ECO:0000259" key="1">
    <source>
        <dbReference type="PROSITE" id="PS50853"/>
    </source>
</evidence>
<evidence type="ECO:0000313" key="2">
    <source>
        <dbReference type="Ensembl" id="ENSAOWP00000017561.1"/>
    </source>
</evidence>
<accession>A0A8B9Q7J0</accession>
<dbReference type="AlphaFoldDB" id="A0A8B9Q7J0"/>
<dbReference type="InterPro" id="IPR003961">
    <property type="entry name" value="FN3_dom"/>
</dbReference>
<proteinExistence type="predicted"/>
<sequence>GIGDKVPKNLSAVAEGNNTVLISWDSISGQQDDCQLWLRDPRNGSLPQQHTVIKGQVQHIFQGLIPGRNYTISLTKAYFLLDFISCRNVHRPIPIQNFKQYYEMKTASGNHAFFQEFEVREHSC</sequence>
<dbReference type="InterPro" id="IPR036116">
    <property type="entry name" value="FN3_sf"/>
</dbReference>
<evidence type="ECO:0000313" key="3">
    <source>
        <dbReference type="Proteomes" id="UP000694424"/>
    </source>
</evidence>
<dbReference type="Proteomes" id="UP000694424">
    <property type="component" value="Unplaced"/>
</dbReference>
<keyword evidence="3" id="KW-1185">Reference proteome</keyword>
<dbReference type="PROSITE" id="PS50853">
    <property type="entry name" value="FN3"/>
    <property type="match status" value="1"/>
</dbReference>
<dbReference type="SUPFAM" id="SSF49265">
    <property type="entry name" value="Fibronectin type III"/>
    <property type="match status" value="1"/>
</dbReference>
<dbReference type="InterPro" id="IPR013783">
    <property type="entry name" value="Ig-like_fold"/>
</dbReference>
<dbReference type="Ensembl" id="ENSAOWT00000019929.1">
    <property type="protein sequence ID" value="ENSAOWP00000017561.1"/>
    <property type="gene ID" value="ENSAOWG00000012003.1"/>
</dbReference>